<dbReference type="GO" id="GO:0005576">
    <property type="term" value="C:extracellular region"/>
    <property type="evidence" value="ECO:0007669"/>
    <property type="project" value="InterPro"/>
</dbReference>
<feature type="region of interest" description="Disordered" evidence="3">
    <location>
        <begin position="252"/>
        <end position="273"/>
    </location>
</feature>
<evidence type="ECO:0000313" key="7">
    <source>
        <dbReference type="Proteomes" id="UP000239415"/>
    </source>
</evidence>
<name>A0A2T0K1I5_9ACTN</name>
<dbReference type="AlphaFoldDB" id="A0A2T0K1I5"/>
<evidence type="ECO:0000256" key="3">
    <source>
        <dbReference type="SAM" id="MobiDB-lite"/>
    </source>
</evidence>
<dbReference type="InterPro" id="IPR010126">
    <property type="entry name" value="Esterase_phb"/>
</dbReference>
<evidence type="ECO:0000259" key="5">
    <source>
        <dbReference type="PROSITE" id="PS51173"/>
    </source>
</evidence>
<dbReference type="EMBL" id="PVMZ01000018">
    <property type="protein sequence ID" value="PRX16679.1"/>
    <property type="molecule type" value="Genomic_DNA"/>
</dbReference>
<dbReference type="PANTHER" id="PTHR43037">
    <property type="entry name" value="UNNAMED PRODUCT-RELATED"/>
    <property type="match status" value="1"/>
</dbReference>
<organism evidence="6 7">
    <name type="scientific">Actinoplanes italicus</name>
    <dbReference type="NCBI Taxonomy" id="113567"/>
    <lineage>
        <taxon>Bacteria</taxon>
        <taxon>Bacillati</taxon>
        <taxon>Actinomycetota</taxon>
        <taxon>Actinomycetes</taxon>
        <taxon>Micromonosporales</taxon>
        <taxon>Micromonosporaceae</taxon>
        <taxon>Actinoplanes</taxon>
    </lineage>
</organism>
<dbReference type="GO" id="GO:0030247">
    <property type="term" value="F:polysaccharide binding"/>
    <property type="evidence" value="ECO:0007669"/>
    <property type="project" value="UniProtKB-UniRule"/>
</dbReference>
<dbReference type="GO" id="GO:0005975">
    <property type="term" value="P:carbohydrate metabolic process"/>
    <property type="evidence" value="ECO:0007669"/>
    <property type="project" value="InterPro"/>
</dbReference>
<dbReference type="SMART" id="SM00637">
    <property type="entry name" value="CBD_II"/>
    <property type="match status" value="1"/>
</dbReference>
<dbReference type="InterPro" id="IPR001919">
    <property type="entry name" value="CBD2"/>
</dbReference>
<keyword evidence="7" id="KW-1185">Reference proteome</keyword>
<accession>A0A2T0K1I5</accession>
<protein>
    <submittedName>
        <fullName evidence="6">Poly(Hydroxyalkanoate) depolymerase family esterase</fullName>
    </submittedName>
</protein>
<feature type="domain" description="CBM2" evidence="5">
    <location>
        <begin position="332"/>
        <end position="441"/>
    </location>
</feature>
<dbReference type="Pfam" id="PF10503">
    <property type="entry name" value="Esterase_PHB"/>
    <property type="match status" value="1"/>
</dbReference>
<dbReference type="OrthoDB" id="9767239at2"/>
<dbReference type="InterPro" id="IPR029058">
    <property type="entry name" value="AB_hydrolase_fold"/>
</dbReference>
<evidence type="ECO:0000313" key="6">
    <source>
        <dbReference type="EMBL" id="PRX16679.1"/>
    </source>
</evidence>
<dbReference type="Pfam" id="PF00553">
    <property type="entry name" value="CBM_2"/>
    <property type="match status" value="1"/>
</dbReference>
<dbReference type="RefSeq" id="WP_106326196.1">
    <property type="nucleotide sequence ID" value="NZ_BOMO01000068.1"/>
</dbReference>
<dbReference type="Gene3D" id="3.40.50.1820">
    <property type="entry name" value="alpha/beta hydrolase"/>
    <property type="match status" value="1"/>
</dbReference>
<comment type="caution">
    <text evidence="6">The sequence shown here is derived from an EMBL/GenBank/DDBJ whole genome shotgun (WGS) entry which is preliminary data.</text>
</comment>
<dbReference type="PROSITE" id="PS51173">
    <property type="entry name" value="CBM2"/>
    <property type="match status" value="1"/>
</dbReference>
<dbReference type="PROSITE" id="PS51318">
    <property type="entry name" value="TAT"/>
    <property type="match status" value="1"/>
</dbReference>
<dbReference type="SUPFAM" id="SSF53474">
    <property type="entry name" value="alpha/beta-Hydrolases"/>
    <property type="match status" value="2"/>
</dbReference>
<dbReference type="InterPro" id="IPR008965">
    <property type="entry name" value="CBM2/CBM3_carb-bd_dom_sf"/>
</dbReference>
<evidence type="ECO:0000256" key="4">
    <source>
        <dbReference type="SAM" id="SignalP"/>
    </source>
</evidence>
<gene>
    <name evidence="6" type="ORF">CLV67_11810</name>
</gene>
<reference evidence="6 7" key="1">
    <citation type="submission" date="2018-03" db="EMBL/GenBank/DDBJ databases">
        <title>Genomic Encyclopedia of Archaeal and Bacterial Type Strains, Phase II (KMG-II): from individual species to whole genera.</title>
        <authorList>
            <person name="Goeker M."/>
        </authorList>
    </citation>
    <scope>NUCLEOTIDE SEQUENCE [LARGE SCALE GENOMIC DNA]</scope>
    <source>
        <strain evidence="6 7">DSM 43146</strain>
    </source>
</reference>
<dbReference type="Gene3D" id="2.60.40.290">
    <property type="match status" value="1"/>
</dbReference>
<dbReference type="GO" id="GO:0004553">
    <property type="term" value="F:hydrolase activity, hydrolyzing O-glycosyl compounds"/>
    <property type="evidence" value="ECO:0007669"/>
    <property type="project" value="InterPro"/>
</dbReference>
<sequence length="441" mass="45854">MRIRRLLLLAAAASLAAAGLAVPALQPAYAASLVEVTSFGTNPGGMRMHVYVPDARPANPAIVVAMHGCGGSGPGFYQQSEFARLADRYGYVVIYPSAQQEAGFGKCFDTWSDAAKRRGGGSDPVSIVSMVTYAQRQYGGDPNRVYATGSSSGGMMTQHMLAVYPDVFKAGASFMGVPFNCFANAADYPPGGRCTNGSMDRTPQQWGDAVRQAYPGYTGPRPRVQLWHGTSDTLVPYSLLRESVEQWTNVFGLGQTPTSTDTPQQGWNRSRYADSSGTVQVEAYSIQGAGHSLPSSGMAAYALEFFGLTSGGPSSPPPSSGPPPSSPPPSSPPPANTACRVTGTVSAWNTGLTESLTVTNTGNTAVNGWSLSFTLPAGQRITSGWNATYSPATGQVTAKNLSYNAAIAPGASVGIGFQATHTGDTAKPLSFTLNGAPCSTA</sequence>
<dbReference type="PANTHER" id="PTHR43037:SF5">
    <property type="entry name" value="FERULOYL ESTERASE"/>
    <property type="match status" value="1"/>
</dbReference>
<dbReference type="SUPFAM" id="SSF49384">
    <property type="entry name" value="Carbohydrate-binding domain"/>
    <property type="match status" value="1"/>
</dbReference>
<dbReference type="Proteomes" id="UP000239415">
    <property type="component" value="Unassembled WGS sequence"/>
</dbReference>
<proteinExistence type="predicted"/>
<dbReference type="InterPro" id="IPR006311">
    <property type="entry name" value="TAT_signal"/>
</dbReference>
<feature type="signal peptide" evidence="4">
    <location>
        <begin position="1"/>
        <end position="30"/>
    </location>
</feature>
<feature type="chain" id="PRO_5015562829" evidence="4">
    <location>
        <begin position="31"/>
        <end position="441"/>
    </location>
</feature>
<keyword evidence="1 4" id="KW-0732">Signal</keyword>
<dbReference type="NCBIfam" id="TIGR01840">
    <property type="entry name" value="esterase_phb"/>
    <property type="match status" value="1"/>
</dbReference>
<keyword evidence="2" id="KW-0378">Hydrolase</keyword>
<dbReference type="InterPro" id="IPR012291">
    <property type="entry name" value="CBM2_carb-bd_dom_sf"/>
</dbReference>
<evidence type="ECO:0000256" key="1">
    <source>
        <dbReference type="ARBA" id="ARBA00022729"/>
    </source>
</evidence>
<evidence type="ECO:0000256" key="2">
    <source>
        <dbReference type="ARBA" id="ARBA00022801"/>
    </source>
</evidence>
<feature type="region of interest" description="Disordered" evidence="3">
    <location>
        <begin position="311"/>
        <end position="337"/>
    </location>
</feature>
<dbReference type="InterPro" id="IPR050955">
    <property type="entry name" value="Plant_Biomass_Hydrol_Est"/>
</dbReference>
<feature type="compositionally biased region" description="Pro residues" evidence="3">
    <location>
        <begin position="314"/>
        <end position="335"/>
    </location>
</feature>